<evidence type="ECO:0000313" key="2">
    <source>
        <dbReference type="EMBL" id="SFN44820.1"/>
    </source>
</evidence>
<name>A0A1I4Z4L6_9CLOT</name>
<dbReference type="STRING" id="398199.SAMN05421804_101510"/>
<keyword evidence="1" id="KW-0732">Signal</keyword>
<protein>
    <submittedName>
        <fullName evidence="2">Uncharacterized protein</fullName>
    </submittedName>
</protein>
<dbReference type="OrthoDB" id="9890496at2"/>
<feature type="chain" id="PRO_5010378219" evidence="1">
    <location>
        <begin position="23"/>
        <end position="144"/>
    </location>
</feature>
<keyword evidence="3" id="KW-1185">Reference proteome</keyword>
<reference evidence="2 3" key="1">
    <citation type="submission" date="2016-10" db="EMBL/GenBank/DDBJ databases">
        <authorList>
            <person name="de Groot N.N."/>
        </authorList>
    </citation>
    <scope>NUCLEOTIDE SEQUENCE [LARGE SCALE GENOMIC DNA]</scope>
    <source>
        <strain evidence="2 3">ML2</strain>
    </source>
</reference>
<dbReference type="RefSeq" id="WP_074910845.1">
    <property type="nucleotide sequence ID" value="NZ_FOVK01000001.1"/>
</dbReference>
<dbReference type="Proteomes" id="UP000181899">
    <property type="component" value="Unassembled WGS sequence"/>
</dbReference>
<sequence>MKRIFRWMMVFMIILWSVQSKSLTVVGTEIDMVLDENVMGVQYLYIETYRDHFETSSTGAASCTTIASGDNVDAVHVYGSLQKEISGQWISIGSWSRKVNGTEAKITNTLMVGPGTYRYKSSIYLYRNGLLLEQDEKASNPISY</sequence>
<gene>
    <name evidence="2" type="ORF">SAMN04488695_101924</name>
</gene>
<evidence type="ECO:0000256" key="1">
    <source>
        <dbReference type="SAM" id="SignalP"/>
    </source>
</evidence>
<evidence type="ECO:0000313" key="3">
    <source>
        <dbReference type="Proteomes" id="UP000181899"/>
    </source>
</evidence>
<feature type="signal peptide" evidence="1">
    <location>
        <begin position="1"/>
        <end position="22"/>
    </location>
</feature>
<accession>A0A1I4Z4L6</accession>
<organism evidence="2 3">
    <name type="scientific">Proteiniclasticum ruminis</name>
    <dbReference type="NCBI Taxonomy" id="398199"/>
    <lineage>
        <taxon>Bacteria</taxon>
        <taxon>Bacillati</taxon>
        <taxon>Bacillota</taxon>
        <taxon>Clostridia</taxon>
        <taxon>Eubacteriales</taxon>
        <taxon>Clostridiaceae</taxon>
        <taxon>Proteiniclasticum</taxon>
    </lineage>
</organism>
<proteinExistence type="predicted"/>
<dbReference type="AlphaFoldDB" id="A0A1I4Z4L6"/>
<dbReference type="EMBL" id="FOVK01000001">
    <property type="protein sequence ID" value="SFN44820.1"/>
    <property type="molecule type" value="Genomic_DNA"/>
</dbReference>